<evidence type="ECO:0000256" key="4">
    <source>
        <dbReference type="ARBA" id="ARBA00023163"/>
    </source>
</evidence>
<evidence type="ECO:0000313" key="7">
    <source>
        <dbReference type="Proteomes" id="UP000564644"/>
    </source>
</evidence>
<dbReference type="GO" id="GO:0003677">
    <property type="term" value="F:DNA binding"/>
    <property type="evidence" value="ECO:0007669"/>
    <property type="project" value="UniProtKB-KW"/>
</dbReference>
<dbReference type="RefSeq" id="WP_185128542.1">
    <property type="nucleotide sequence ID" value="NZ_JACJVO010000009.1"/>
</dbReference>
<dbReference type="InterPro" id="IPR051054">
    <property type="entry name" value="SorC_transcr_regulators"/>
</dbReference>
<comment type="similarity">
    <text evidence="1">Belongs to the SorC transcriptional regulatory family.</text>
</comment>
<gene>
    <name evidence="6" type="ORF">H7C18_08225</name>
</gene>
<dbReference type="PANTHER" id="PTHR34294">
    <property type="entry name" value="TRANSCRIPTIONAL REGULATOR-RELATED"/>
    <property type="match status" value="1"/>
</dbReference>
<organism evidence="6 7">
    <name type="scientific">Cohnella zeiphila</name>
    <dbReference type="NCBI Taxonomy" id="2761120"/>
    <lineage>
        <taxon>Bacteria</taxon>
        <taxon>Bacillati</taxon>
        <taxon>Bacillota</taxon>
        <taxon>Bacilli</taxon>
        <taxon>Bacillales</taxon>
        <taxon>Paenibacillaceae</taxon>
        <taxon>Cohnella</taxon>
    </lineage>
</organism>
<evidence type="ECO:0000313" key="6">
    <source>
        <dbReference type="EMBL" id="MBB6730887.1"/>
    </source>
</evidence>
<protein>
    <recommendedName>
        <fullName evidence="5">Sugar-binding domain-containing protein</fullName>
    </recommendedName>
</protein>
<dbReference type="Pfam" id="PF04198">
    <property type="entry name" value="Sugar-bind"/>
    <property type="match status" value="1"/>
</dbReference>
<keyword evidence="3" id="KW-0238">DNA-binding</keyword>
<comment type="caution">
    <text evidence="6">The sequence shown here is derived from an EMBL/GenBank/DDBJ whole genome shotgun (WGS) entry which is preliminary data.</text>
</comment>
<name>A0A7X0SJ33_9BACL</name>
<keyword evidence="2" id="KW-0805">Transcription regulation</keyword>
<accession>A0A7X0SJ33</accession>
<dbReference type="InterPro" id="IPR037171">
    <property type="entry name" value="NagB/RpiA_transferase-like"/>
</dbReference>
<keyword evidence="4" id="KW-0804">Transcription</keyword>
<dbReference type="InterPro" id="IPR036388">
    <property type="entry name" value="WH-like_DNA-bd_sf"/>
</dbReference>
<evidence type="ECO:0000256" key="3">
    <source>
        <dbReference type="ARBA" id="ARBA00023125"/>
    </source>
</evidence>
<evidence type="ECO:0000256" key="1">
    <source>
        <dbReference type="ARBA" id="ARBA00010466"/>
    </source>
</evidence>
<dbReference type="EMBL" id="JACJVO010000009">
    <property type="protein sequence ID" value="MBB6730887.1"/>
    <property type="molecule type" value="Genomic_DNA"/>
</dbReference>
<proteinExistence type="inferred from homology"/>
<dbReference type="InterPro" id="IPR007324">
    <property type="entry name" value="Sugar-bd_dom_put"/>
</dbReference>
<dbReference type="Proteomes" id="UP000564644">
    <property type="component" value="Unassembled WGS sequence"/>
</dbReference>
<sequence>MKNNESLSKRSFLERIARMYYVLNLTQQEICEQLNIGRSSVARFLLEARESGIIQFQIRSDVDSMRSAALERQIASRYRLKDCVAWRSDEAANSFVSLTGQYLNSVLPSHGSVGLGWGKTLHAVGSQLHLCDPRPGLKIVQMSGGSGAKEELAPAASNVQSWAQALRGKPCFLPAPAIAAHAAAKDAFLLDPSIAEMMREIRRISVAVVGIGHTAADSTILSAHLAPELDARQLSKSGAGDVIFHFFNERGEFSNPALSRRVVGASIEDYMRIDLRIGIAHGEDKIRAILGALRGGLVHVLITTEQTAQRLTQQE</sequence>
<feature type="domain" description="Sugar-binding" evidence="5">
    <location>
        <begin position="66"/>
        <end position="311"/>
    </location>
</feature>
<dbReference type="Gene3D" id="1.10.10.10">
    <property type="entry name" value="Winged helix-like DNA-binding domain superfamily/Winged helix DNA-binding domain"/>
    <property type="match status" value="1"/>
</dbReference>
<reference evidence="6 7" key="1">
    <citation type="submission" date="2020-08" db="EMBL/GenBank/DDBJ databases">
        <title>Cohnella phylogeny.</title>
        <authorList>
            <person name="Dunlap C."/>
        </authorList>
    </citation>
    <scope>NUCLEOTIDE SEQUENCE [LARGE SCALE GENOMIC DNA]</scope>
    <source>
        <strain evidence="6 7">CBP 2801</strain>
    </source>
</reference>
<keyword evidence="7" id="KW-1185">Reference proteome</keyword>
<dbReference type="AlphaFoldDB" id="A0A7X0SJ33"/>
<dbReference type="Gene3D" id="3.40.50.1360">
    <property type="match status" value="1"/>
</dbReference>
<evidence type="ECO:0000256" key="2">
    <source>
        <dbReference type="ARBA" id="ARBA00023015"/>
    </source>
</evidence>
<dbReference type="GO" id="GO:0030246">
    <property type="term" value="F:carbohydrate binding"/>
    <property type="evidence" value="ECO:0007669"/>
    <property type="project" value="InterPro"/>
</dbReference>
<dbReference type="PANTHER" id="PTHR34294:SF1">
    <property type="entry name" value="TRANSCRIPTIONAL REGULATOR LSRR"/>
    <property type="match status" value="1"/>
</dbReference>
<evidence type="ECO:0000259" key="5">
    <source>
        <dbReference type="Pfam" id="PF04198"/>
    </source>
</evidence>
<dbReference type="SUPFAM" id="SSF100950">
    <property type="entry name" value="NagB/RpiA/CoA transferase-like"/>
    <property type="match status" value="1"/>
</dbReference>